<organism evidence="2 3">
    <name type="scientific">Actinophytocola oryzae</name>
    <dbReference type="NCBI Taxonomy" id="502181"/>
    <lineage>
        <taxon>Bacteria</taxon>
        <taxon>Bacillati</taxon>
        <taxon>Actinomycetota</taxon>
        <taxon>Actinomycetes</taxon>
        <taxon>Pseudonocardiales</taxon>
        <taxon>Pseudonocardiaceae</taxon>
    </lineage>
</organism>
<dbReference type="EMBL" id="SOCP01000008">
    <property type="protein sequence ID" value="TDV48838.1"/>
    <property type="molecule type" value="Genomic_DNA"/>
</dbReference>
<evidence type="ECO:0000313" key="2">
    <source>
        <dbReference type="EMBL" id="TDV48838.1"/>
    </source>
</evidence>
<dbReference type="PANTHER" id="PTHR44103">
    <property type="entry name" value="PROPROTEIN CONVERTASE P"/>
    <property type="match status" value="1"/>
</dbReference>
<dbReference type="Pfam" id="PF13517">
    <property type="entry name" value="FG-GAP_3"/>
    <property type="match status" value="2"/>
</dbReference>
<dbReference type="RefSeq" id="WP_133904877.1">
    <property type="nucleotide sequence ID" value="NZ_SOCP01000008.1"/>
</dbReference>
<reference evidence="2 3" key="1">
    <citation type="submission" date="2019-03" db="EMBL/GenBank/DDBJ databases">
        <title>Genomic Encyclopedia of Archaeal and Bacterial Type Strains, Phase II (KMG-II): from individual species to whole genera.</title>
        <authorList>
            <person name="Goeker M."/>
        </authorList>
    </citation>
    <scope>NUCLEOTIDE SEQUENCE [LARGE SCALE GENOMIC DNA]</scope>
    <source>
        <strain evidence="2 3">DSM 45499</strain>
    </source>
</reference>
<sequence length="448" mass="47523">MKRTGPRLPRLPERQLLSAFAIVVMLVAGLLTLQATVATQPEASAESSVGGSITRAEVIARAKYWYDRGDTWYSQDQSDAISDGDSHKYRPDCSGLVAMAWHLPKKPDGWDLNTDDFLAYSQKTFLGSLHDLLPGDAMVKDGHIELFEKWVDAGDHTKGSWVYSENTFGQKTNHNIDSWSEMNIYRPIRYNKIAEKGSGSAGADFDTDGDGDIFSSATGTLTIWNGRGANNFTAADAVGPGWSAFSRPVAGDFDDDGISDLAAVEGGSTLTIWNGRGGNRFSASVAVGPGWGDYDEGLFSLGDINNDGHADLGSVKEGTGTLYVWNGRGDNKFAAAVAVGNGWGAYSRPVSGDFDGDGISDLAAVEGGSTLTIWNGRGSNNFAAGVAVGPGWGDYDSTLMSLGDVNGDGHDDIASVKEGTGTLYVWNGRGDNKFNGSVALGAGWTPYF</sequence>
<dbReference type="Proteomes" id="UP000294927">
    <property type="component" value="Unassembled WGS sequence"/>
</dbReference>
<dbReference type="InterPro" id="IPR013517">
    <property type="entry name" value="FG-GAP"/>
</dbReference>
<keyword evidence="3" id="KW-1185">Reference proteome</keyword>
<dbReference type="Gene3D" id="2.40.128.340">
    <property type="match status" value="2"/>
</dbReference>
<dbReference type="OrthoDB" id="9815928at2"/>
<dbReference type="PANTHER" id="PTHR44103:SF1">
    <property type="entry name" value="PROPROTEIN CONVERTASE P"/>
    <property type="match status" value="1"/>
</dbReference>
<evidence type="ECO:0000313" key="3">
    <source>
        <dbReference type="Proteomes" id="UP000294927"/>
    </source>
</evidence>
<accession>A0A4R7VIC4</accession>
<name>A0A4R7VIC4_9PSEU</name>
<keyword evidence="1" id="KW-0732">Signal</keyword>
<dbReference type="AlphaFoldDB" id="A0A4R7VIC4"/>
<protein>
    <submittedName>
        <fullName evidence="2">VCBS repeat protein</fullName>
    </submittedName>
</protein>
<proteinExistence type="predicted"/>
<dbReference type="InterPro" id="IPR028994">
    <property type="entry name" value="Integrin_alpha_N"/>
</dbReference>
<gene>
    <name evidence="2" type="ORF">CLV71_108198</name>
</gene>
<evidence type="ECO:0000256" key="1">
    <source>
        <dbReference type="ARBA" id="ARBA00022729"/>
    </source>
</evidence>
<comment type="caution">
    <text evidence="2">The sequence shown here is derived from an EMBL/GenBank/DDBJ whole genome shotgun (WGS) entry which is preliminary data.</text>
</comment>
<dbReference type="SUPFAM" id="SSF69318">
    <property type="entry name" value="Integrin alpha N-terminal domain"/>
    <property type="match status" value="1"/>
</dbReference>